<dbReference type="EMBL" id="CACRZD030000120">
    <property type="protein sequence ID" value="CAA6674541.1"/>
    <property type="molecule type" value="Genomic_DNA"/>
</dbReference>
<evidence type="ECO:0000313" key="2">
    <source>
        <dbReference type="Proteomes" id="UP001189122"/>
    </source>
</evidence>
<proteinExistence type="predicted"/>
<organism evidence="1 2">
    <name type="scientific">Spirodela intermedia</name>
    <name type="common">Intermediate duckweed</name>
    <dbReference type="NCBI Taxonomy" id="51605"/>
    <lineage>
        <taxon>Eukaryota</taxon>
        <taxon>Viridiplantae</taxon>
        <taxon>Streptophyta</taxon>
        <taxon>Embryophyta</taxon>
        <taxon>Tracheophyta</taxon>
        <taxon>Spermatophyta</taxon>
        <taxon>Magnoliopsida</taxon>
        <taxon>Liliopsida</taxon>
        <taxon>Araceae</taxon>
        <taxon>Lemnoideae</taxon>
        <taxon>Spirodela</taxon>
    </lineage>
</organism>
<name>A0ABN7E9I9_SPIIN</name>
<gene>
    <name evidence="1" type="ORF">SI7747_UN020899</name>
</gene>
<evidence type="ECO:0000313" key="1">
    <source>
        <dbReference type="EMBL" id="CAA6674541.1"/>
    </source>
</evidence>
<accession>A0ABN7E9I9</accession>
<comment type="caution">
    <text evidence="1">The sequence shown here is derived from an EMBL/GenBank/DDBJ whole genome shotgun (WGS) entry which is preliminary data.</text>
</comment>
<sequence>MGRRIVSGGCHLVERKNGDFEVTTRLLADHPLLDDGFPSPSSLARATPRLSFRPACNLFIMS</sequence>
<keyword evidence="2" id="KW-1185">Reference proteome</keyword>
<dbReference type="Proteomes" id="UP001189122">
    <property type="component" value="Unassembled WGS sequence"/>
</dbReference>
<reference evidence="2" key="1">
    <citation type="journal article" date="2020" name="Sci. Rep.">
        <title>Chromosome-scale genome assembly for the duckweed Spirodela intermedia, integrating cytogenetic maps, PacBio and Oxford Nanopore libraries.</title>
        <authorList>
            <person name="Hoang P.T.N."/>
            <person name="Fiebig A."/>
            <person name="Novak P."/>
            <person name="Macas J."/>
            <person name="Cao H.X."/>
            <person name="Stepanenko A."/>
            <person name="Chen G."/>
            <person name="Borisjuk N."/>
            <person name="Scholz U."/>
            <person name="Schubert I."/>
        </authorList>
    </citation>
    <scope>NUCLEOTIDE SEQUENCE [LARGE SCALE GENOMIC DNA]</scope>
</reference>
<protein>
    <submittedName>
        <fullName evidence="1">Uncharacterized protein</fullName>
    </submittedName>
</protein>